<evidence type="ECO:0000256" key="1">
    <source>
        <dbReference type="SAM" id="Coils"/>
    </source>
</evidence>
<dbReference type="SUPFAM" id="SSF57997">
    <property type="entry name" value="Tropomyosin"/>
    <property type="match status" value="1"/>
</dbReference>
<accession>A0A815LU58</accession>
<dbReference type="PANTHER" id="PTHR32215:SF0">
    <property type="entry name" value="CILIA- AND FLAGELLA-ASSOCIATED PROTEIN 57"/>
    <property type="match status" value="1"/>
</dbReference>
<dbReference type="SMART" id="SM00320">
    <property type="entry name" value="WD40"/>
    <property type="match status" value="5"/>
</dbReference>
<organism evidence="2 3">
    <name type="scientific">Rotaria magnacalcarata</name>
    <dbReference type="NCBI Taxonomy" id="392030"/>
    <lineage>
        <taxon>Eukaryota</taxon>
        <taxon>Metazoa</taxon>
        <taxon>Spiralia</taxon>
        <taxon>Gnathifera</taxon>
        <taxon>Rotifera</taxon>
        <taxon>Eurotatoria</taxon>
        <taxon>Bdelloidea</taxon>
        <taxon>Philodinida</taxon>
        <taxon>Philodinidae</taxon>
        <taxon>Rotaria</taxon>
    </lineage>
</organism>
<dbReference type="SUPFAM" id="SSF50998">
    <property type="entry name" value="Quinoprotein alcohol dehydrogenase-like"/>
    <property type="match status" value="1"/>
</dbReference>
<dbReference type="PANTHER" id="PTHR32215">
    <property type="entry name" value="CILIA- AND FLAGELLA-ASSOCIATED PROTEIN 57"/>
    <property type="match status" value="1"/>
</dbReference>
<protein>
    <recommendedName>
        <fullName evidence="4">WD repeat-containing protein 65</fullName>
    </recommendedName>
</protein>
<sequence length="1340" mass="158419">MSLLSIKHIFGIRTCLTDCIVHLNEHSYLYPSSRHIILYNIDHKCQRLISFEHEHDTLESLGVSSNKQYLAIALNKLDRTRIIIYDINEPLNRAIQKQKTLKLSQRIRSSHVLSIIFSTNSKLILALCGAPDYMLVCWSIDRFKRIAMVPLHSLHIDLSHNPLNLKISFNPKNCLEFLLTGNHIYRRYQINTDQFSSYGSGQYQRCELMNITCHCWLNENHILLGLDTGYICVVNNHGDIVQQYHVTRGNETNNLNMRSSNAFSSDQSHINIKHEKSLLKINSSSQLSSRFLIKRRSSSEMTLQEYQIDRQSSSRYSSTSLNKNISKREFINSNHIICLLPFPRGIFVSIGEGCILMYERNENSIELTYLRRLVLPSYNINDFSIKKTHFNLNNRKKLKRKFSLKLFKQESIRNSLVFDSSLINQRLISNEIILSLSLSPNEETLLVATNFNNLYEIAFSEMDYTNKQASIFTYALASLHRGTIITGSICIHKPIVFTLGTDRFIKIWNLQTNNQEFQYQFDINPLSLSIHPNGIFVCVSFSTLIRIYTYTIDGLYLFKELEISDAHCIEYSHQGHILAIAHDNLLQFHYHNDYHQATYIRDNHAKLRLIRWSNDDSFLISVDFNDLITRWEPYRSQSLFQYQILDFSVQDLVISSNNKLAYLLTSDKKIKEFHLMTTTRNINISIDDFIPTALAIDDETRILFVGSEKGSIYSINLMQTNAPNENNTIDHLLYENVHQGEITQILISHNNDLIISTGEDGNLTLYNLNCSQGNNESKIFFRDEVLVKEMLLKEKNIELNNLIKDQSEITYEYKNKVVIKEKEYIENIHQFDLNCQKHINKMEIKLNVLHQHKIDLKNEYEQKLKKLIQDKKYLLNQFNQDKNNYYKNILIHNNSLKYNIENLNINQNKQIELIYHSYRRRIDSIHLSYRDKMNNIKQNYFQENLDLNQRIDYLEEMKDFLDEDVFIESNNLNQQYIRKLKITFDRIQQLENEQILLKIRFEQLEQESNRFEDQIKEFEIERNQLIDQIQQMDKDLNSAKQTIEQRNSIIQEKLKRRNEMENRKDELEKFAYVFNYKIRELTSEMGPRQREVQALMEQFNNMDNEYDLLNQNNEKYSIKISAYKARLRAAEKELQYEINSIRKLNEIVANINEDLKLCCHLIDQPKQLIRIIRSVYEKYVLQIHTQIDLGQMSLFDCERQRAYFERTNQRLKSKISFDFQRQKYIQIRRIQEQISMMREISSYGLKVIEVERILSDLDIVSNVAFSMNATTSNEIVHALKIAQGSDFIEKKQTEINSIINQQEKRIEQLRDSIEILEENLRQTSKQFQLELTFNINYSTN</sequence>
<dbReference type="InterPro" id="IPR052993">
    <property type="entry name" value="CFA-57"/>
</dbReference>
<evidence type="ECO:0000313" key="2">
    <source>
        <dbReference type="EMBL" id="CAF1414805.1"/>
    </source>
</evidence>
<keyword evidence="1" id="KW-0175">Coiled coil</keyword>
<proteinExistence type="predicted"/>
<dbReference type="InterPro" id="IPR015943">
    <property type="entry name" value="WD40/YVTN_repeat-like_dom_sf"/>
</dbReference>
<feature type="coiled-coil region" evidence="1">
    <location>
        <begin position="973"/>
        <end position="1133"/>
    </location>
</feature>
<dbReference type="EMBL" id="CAJNOV010010639">
    <property type="protein sequence ID" value="CAF1414805.1"/>
    <property type="molecule type" value="Genomic_DNA"/>
</dbReference>
<evidence type="ECO:0008006" key="4">
    <source>
        <dbReference type="Google" id="ProtNLM"/>
    </source>
</evidence>
<dbReference type="InterPro" id="IPR011047">
    <property type="entry name" value="Quinoprotein_ADH-like_sf"/>
</dbReference>
<dbReference type="SUPFAM" id="SSF101908">
    <property type="entry name" value="Putative isomerase YbhE"/>
    <property type="match status" value="1"/>
</dbReference>
<gene>
    <name evidence="2" type="ORF">CJN711_LOCUS22692</name>
</gene>
<evidence type="ECO:0000313" key="3">
    <source>
        <dbReference type="Proteomes" id="UP000663855"/>
    </source>
</evidence>
<feature type="coiled-coil region" evidence="1">
    <location>
        <begin position="839"/>
        <end position="877"/>
    </location>
</feature>
<name>A0A815LU58_9BILA</name>
<dbReference type="Proteomes" id="UP000663855">
    <property type="component" value="Unassembled WGS sequence"/>
</dbReference>
<comment type="caution">
    <text evidence="2">The sequence shown here is derived from an EMBL/GenBank/DDBJ whole genome shotgun (WGS) entry which is preliminary data.</text>
</comment>
<feature type="coiled-coil region" evidence="1">
    <location>
        <begin position="1299"/>
        <end position="1326"/>
    </location>
</feature>
<dbReference type="Gene3D" id="2.130.10.10">
    <property type="entry name" value="YVTN repeat-like/Quinoprotein amine dehydrogenase"/>
    <property type="match status" value="4"/>
</dbReference>
<dbReference type="InterPro" id="IPR001680">
    <property type="entry name" value="WD40_rpt"/>
</dbReference>
<reference evidence="2" key="1">
    <citation type="submission" date="2021-02" db="EMBL/GenBank/DDBJ databases">
        <authorList>
            <person name="Nowell W R."/>
        </authorList>
    </citation>
    <scope>NUCLEOTIDE SEQUENCE</scope>
</reference>